<dbReference type="EMBL" id="CAKOFQ010008296">
    <property type="protein sequence ID" value="CAH2013247.1"/>
    <property type="molecule type" value="Genomic_DNA"/>
</dbReference>
<dbReference type="Proteomes" id="UP001152888">
    <property type="component" value="Unassembled WGS sequence"/>
</dbReference>
<evidence type="ECO:0000259" key="5">
    <source>
        <dbReference type="PROSITE" id="PS50808"/>
    </source>
</evidence>
<evidence type="ECO:0000256" key="2">
    <source>
        <dbReference type="ARBA" id="ARBA00022771"/>
    </source>
</evidence>
<dbReference type="PROSITE" id="PS50808">
    <property type="entry name" value="ZF_BED"/>
    <property type="match status" value="1"/>
</dbReference>
<evidence type="ECO:0000313" key="7">
    <source>
        <dbReference type="Proteomes" id="UP001152888"/>
    </source>
</evidence>
<evidence type="ECO:0000256" key="3">
    <source>
        <dbReference type="ARBA" id="ARBA00022833"/>
    </source>
</evidence>
<dbReference type="Pfam" id="PF02892">
    <property type="entry name" value="zf-BED"/>
    <property type="match status" value="1"/>
</dbReference>
<dbReference type="Pfam" id="PF04500">
    <property type="entry name" value="FLYWCH"/>
    <property type="match status" value="2"/>
</dbReference>
<dbReference type="AlphaFoldDB" id="A0A9P0Q6W4"/>
<dbReference type="GO" id="GO:0003677">
    <property type="term" value="F:DNA binding"/>
    <property type="evidence" value="ECO:0007669"/>
    <property type="project" value="InterPro"/>
</dbReference>
<keyword evidence="3" id="KW-0862">Zinc</keyword>
<comment type="caution">
    <text evidence="6">The sequence shown here is derived from an EMBL/GenBank/DDBJ whole genome shotgun (WGS) entry which is preliminary data.</text>
</comment>
<gene>
    <name evidence="6" type="ORF">ACAOBT_LOCUS33344</name>
</gene>
<proteinExistence type="predicted"/>
<evidence type="ECO:0000256" key="1">
    <source>
        <dbReference type="ARBA" id="ARBA00022723"/>
    </source>
</evidence>
<sequence>MRSAMWGYFNKLDRFRDKAKCKLCNVLLNCSSVSNLKRHMKRKHSHALYYRVNKKSNSTIYFDVATKNPKIVLDDHDYLIYRKEINKTVWKCCYYFRTREKRCKSTLVTTGRIVTVSSDTHNHPAVPKKDKYKNMLSQKVNEATGTLLLLVTKSFPGLIYFNSGMKNPKIILDEHEFLIYRKGPNQTQWLCNNYFNKKHDNDRCKVRSDLLDVGMKNPKIILDDHEFLIYRREVNQTTWMCNHYFNKREVRCKVKLITSGRVVQVFGTHTHNPKHKRKKYKNMLSQNVTIVRH</sequence>
<dbReference type="Gene3D" id="2.20.25.240">
    <property type="match status" value="2"/>
</dbReference>
<keyword evidence="7" id="KW-1185">Reference proteome</keyword>
<evidence type="ECO:0000256" key="4">
    <source>
        <dbReference type="PROSITE-ProRule" id="PRU00027"/>
    </source>
</evidence>
<protein>
    <recommendedName>
        <fullName evidence="5">BED-type domain-containing protein</fullName>
    </recommendedName>
</protein>
<feature type="domain" description="BED-type" evidence="5">
    <location>
        <begin position="1"/>
        <end position="53"/>
    </location>
</feature>
<organism evidence="6 7">
    <name type="scientific">Acanthoscelides obtectus</name>
    <name type="common">Bean weevil</name>
    <name type="synonym">Bruchus obtectus</name>
    <dbReference type="NCBI Taxonomy" id="200917"/>
    <lineage>
        <taxon>Eukaryota</taxon>
        <taxon>Metazoa</taxon>
        <taxon>Ecdysozoa</taxon>
        <taxon>Arthropoda</taxon>
        <taxon>Hexapoda</taxon>
        <taxon>Insecta</taxon>
        <taxon>Pterygota</taxon>
        <taxon>Neoptera</taxon>
        <taxon>Endopterygota</taxon>
        <taxon>Coleoptera</taxon>
        <taxon>Polyphaga</taxon>
        <taxon>Cucujiformia</taxon>
        <taxon>Chrysomeloidea</taxon>
        <taxon>Chrysomelidae</taxon>
        <taxon>Bruchinae</taxon>
        <taxon>Bruchini</taxon>
        <taxon>Acanthoscelides</taxon>
    </lineage>
</organism>
<keyword evidence="1" id="KW-0479">Metal-binding</keyword>
<dbReference type="InterPro" id="IPR036236">
    <property type="entry name" value="Znf_C2H2_sf"/>
</dbReference>
<reference evidence="6" key="1">
    <citation type="submission" date="2022-03" db="EMBL/GenBank/DDBJ databases">
        <authorList>
            <person name="Sayadi A."/>
        </authorList>
    </citation>
    <scope>NUCLEOTIDE SEQUENCE</scope>
</reference>
<dbReference type="GO" id="GO:0008270">
    <property type="term" value="F:zinc ion binding"/>
    <property type="evidence" value="ECO:0007669"/>
    <property type="project" value="UniProtKB-KW"/>
</dbReference>
<name>A0A9P0Q6W4_ACAOB</name>
<dbReference type="SMART" id="SM00614">
    <property type="entry name" value="ZnF_BED"/>
    <property type="match status" value="1"/>
</dbReference>
<dbReference type="SUPFAM" id="SSF57667">
    <property type="entry name" value="beta-beta-alpha zinc fingers"/>
    <property type="match status" value="1"/>
</dbReference>
<dbReference type="InterPro" id="IPR003656">
    <property type="entry name" value="Znf_BED"/>
</dbReference>
<keyword evidence="2 4" id="KW-0863">Zinc-finger</keyword>
<evidence type="ECO:0000313" key="6">
    <source>
        <dbReference type="EMBL" id="CAH2013247.1"/>
    </source>
</evidence>
<dbReference type="OrthoDB" id="6679857at2759"/>
<dbReference type="InterPro" id="IPR007588">
    <property type="entry name" value="Znf_FLYWCH"/>
</dbReference>
<accession>A0A9P0Q6W4</accession>